<evidence type="ECO:0000256" key="1">
    <source>
        <dbReference type="SAM" id="MobiDB-lite"/>
    </source>
</evidence>
<dbReference type="Gene3D" id="3.30.1150.10">
    <property type="match status" value="1"/>
</dbReference>
<evidence type="ECO:0000256" key="2">
    <source>
        <dbReference type="SAM" id="Phobius"/>
    </source>
</evidence>
<comment type="caution">
    <text evidence="3">The sequence shown here is derived from an EMBL/GenBank/DDBJ whole genome shotgun (WGS) entry which is preliminary data.</text>
</comment>
<feature type="compositionally biased region" description="Low complexity" evidence="1">
    <location>
        <begin position="65"/>
        <end position="77"/>
    </location>
</feature>
<keyword evidence="2" id="KW-0812">Transmembrane</keyword>
<dbReference type="SUPFAM" id="SSF74653">
    <property type="entry name" value="TolA/TonB C-terminal domain"/>
    <property type="match status" value="1"/>
</dbReference>
<protein>
    <recommendedName>
        <fullName evidence="5">TonB C-terminal domain-containing protein</fullName>
    </recommendedName>
</protein>
<feature type="compositionally biased region" description="Polar residues" evidence="1">
    <location>
        <begin position="103"/>
        <end position="114"/>
    </location>
</feature>
<gene>
    <name evidence="3" type="ORF">DGD08_07935</name>
</gene>
<dbReference type="OMA" id="GNRYAYY"/>
<accession>A0A3D4V7L0</accession>
<dbReference type="EMBL" id="DPIY01000007">
    <property type="protein sequence ID" value="HCT57129.1"/>
    <property type="molecule type" value="Genomic_DNA"/>
</dbReference>
<feature type="compositionally biased region" description="Basic and acidic residues" evidence="1">
    <location>
        <begin position="78"/>
        <end position="87"/>
    </location>
</feature>
<evidence type="ECO:0000313" key="3">
    <source>
        <dbReference type="EMBL" id="HCT57129.1"/>
    </source>
</evidence>
<name>A0A3D4V7L0_9BACT</name>
<feature type="transmembrane region" description="Helical" evidence="2">
    <location>
        <begin position="17"/>
        <end position="35"/>
    </location>
</feature>
<feature type="compositionally biased region" description="Low complexity" evidence="1">
    <location>
        <begin position="115"/>
        <end position="141"/>
    </location>
</feature>
<feature type="region of interest" description="Disordered" evidence="1">
    <location>
        <begin position="58"/>
        <end position="141"/>
    </location>
</feature>
<evidence type="ECO:0008006" key="5">
    <source>
        <dbReference type="Google" id="ProtNLM"/>
    </source>
</evidence>
<dbReference type="Pfam" id="PF13103">
    <property type="entry name" value="TonB_2"/>
    <property type="match status" value="1"/>
</dbReference>
<dbReference type="Proteomes" id="UP000264071">
    <property type="component" value="Unassembled WGS sequence"/>
</dbReference>
<keyword evidence="2" id="KW-0472">Membrane</keyword>
<organism evidence="3 4">
    <name type="scientific">Gemmatimonas aurantiaca</name>
    <dbReference type="NCBI Taxonomy" id="173480"/>
    <lineage>
        <taxon>Bacteria</taxon>
        <taxon>Pseudomonadati</taxon>
        <taxon>Gemmatimonadota</taxon>
        <taxon>Gemmatimonadia</taxon>
        <taxon>Gemmatimonadales</taxon>
        <taxon>Gemmatimonadaceae</taxon>
        <taxon>Gemmatimonas</taxon>
    </lineage>
</organism>
<dbReference type="AlphaFoldDB" id="A0A3D4V7L0"/>
<evidence type="ECO:0000313" key="4">
    <source>
        <dbReference type="Proteomes" id="UP000264071"/>
    </source>
</evidence>
<sequence>MTSARATGNAPTSLTRGMLASVVVHGAMAALVAWWSTRPAPQRPPVYRVELVGQAGPRQAGVETPTAAPAAKAPDVAGAERVKEEKVVPTPSKAKKVLPSPKATPSPTRSKQAGSKTAAPTATKSTSAPRAGAGATGTKGADVANVRTDGIAFPFPGYLSNIVRQITLNWSPRRVSAALITEVKFMIRRDGSVAGIEVVRASGDRLYDLDGMGAVEAVGSTRSFGPLPSGWSDDVLVVYFTFDYALRPN</sequence>
<reference evidence="3 4" key="1">
    <citation type="journal article" date="2018" name="Nat. Biotechnol.">
        <title>A standardized bacterial taxonomy based on genome phylogeny substantially revises the tree of life.</title>
        <authorList>
            <person name="Parks D.H."/>
            <person name="Chuvochina M."/>
            <person name="Waite D.W."/>
            <person name="Rinke C."/>
            <person name="Skarshewski A."/>
            <person name="Chaumeil P.A."/>
            <person name="Hugenholtz P."/>
        </authorList>
    </citation>
    <scope>NUCLEOTIDE SEQUENCE [LARGE SCALE GENOMIC DNA]</scope>
    <source>
        <strain evidence="3">UBA8844</strain>
    </source>
</reference>
<proteinExistence type="predicted"/>
<keyword evidence="2" id="KW-1133">Transmembrane helix</keyword>